<dbReference type="Pfam" id="PF00307">
    <property type="entry name" value="CH"/>
    <property type="match status" value="2"/>
</dbReference>
<dbReference type="Gene3D" id="2.60.40.150">
    <property type="entry name" value="C2 domain"/>
    <property type="match status" value="1"/>
</dbReference>
<dbReference type="PANTHER" id="PTHR11915">
    <property type="entry name" value="SPECTRIN/FILAMIN RELATED CYTOSKELETAL PROTEIN"/>
    <property type="match status" value="1"/>
</dbReference>
<dbReference type="InterPro" id="IPR000008">
    <property type="entry name" value="C2_dom"/>
</dbReference>
<evidence type="ECO:0000313" key="4">
    <source>
        <dbReference type="Proteomes" id="UP001230188"/>
    </source>
</evidence>
<name>A0AAD7UB19_9STRA</name>
<feature type="domain" description="Calponin-homology (CH)" evidence="2">
    <location>
        <begin position="51"/>
        <end position="162"/>
    </location>
</feature>
<evidence type="ECO:0000259" key="2">
    <source>
        <dbReference type="PROSITE" id="PS50021"/>
    </source>
</evidence>
<evidence type="ECO:0000259" key="1">
    <source>
        <dbReference type="PROSITE" id="PS50004"/>
    </source>
</evidence>
<dbReference type="SUPFAM" id="SSF49562">
    <property type="entry name" value="C2 domain (Calcium/lipid-binding domain, CaLB)"/>
    <property type="match status" value="1"/>
</dbReference>
<dbReference type="PROSITE" id="PS50021">
    <property type="entry name" value="CH"/>
    <property type="match status" value="2"/>
</dbReference>
<dbReference type="PROSITE" id="PS50004">
    <property type="entry name" value="C2"/>
    <property type="match status" value="1"/>
</dbReference>
<evidence type="ECO:0000313" key="3">
    <source>
        <dbReference type="EMBL" id="KAJ8601556.1"/>
    </source>
</evidence>
<dbReference type="AlphaFoldDB" id="A0AAD7UB19"/>
<dbReference type="Proteomes" id="UP001230188">
    <property type="component" value="Unassembled WGS sequence"/>
</dbReference>
<reference evidence="3" key="1">
    <citation type="submission" date="2023-01" db="EMBL/GenBank/DDBJ databases">
        <title>Metagenome sequencing of chrysophaentin producing Chrysophaeum taylorii.</title>
        <authorList>
            <person name="Davison J."/>
            <person name="Bewley C."/>
        </authorList>
    </citation>
    <scope>NUCLEOTIDE SEQUENCE</scope>
    <source>
        <strain evidence="3">NIES-1699</strain>
    </source>
</reference>
<evidence type="ECO:0008006" key="5">
    <source>
        <dbReference type="Google" id="ProtNLM"/>
    </source>
</evidence>
<keyword evidence="4" id="KW-1185">Reference proteome</keyword>
<dbReference type="SUPFAM" id="SSF47576">
    <property type="entry name" value="Calponin-homology domain, CH-domain"/>
    <property type="match status" value="1"/>
</dbReference>
<sequence>MIVSESRRATQLEGTRTVCSQWVDIASNGPSTQSEQQQQRRGVLKRSDTLLWECEMYVRWINSRLRERREAGMVALVEDLATDLRTGVVLYHLLEALSGQSLRTRLNVRGTMKIHHISNLNVYFAALRNAGVKTVNVGPNDIYDGNVTCILGLMWTNICFFALRESKIALPVAGGKRDSPNRSNSAGASRDDVLAQLPIMSGDAVAEPPESDDEDDLVTLKRSLLYWADELTVGAEEVRPLPRDLRSAFRDGRVLAAMLKQLDPRAPDYDPTASPAENMRRCFEHAETVFDVPLLVDASKANPLDDEKALVAYLCEFKHCVAQNSVPRTFMGLPHESVESDFQGSSAVDIDDADDDEIAAPRAEELEYEALQRTCSDYEDDDDDKSLGSMQHEVATLCKSPPPKLRRPGVVLDGDDRVVVDEGDDRGDSRRNSPVVELSRCQIAQASFEPESIKIAVGLHGARGLFGGRRINPYCVIKYGDVEIKTHHVDSTCDPEWNHTQIIEIEHPLRDKTALIVVYLFSANTLFADSLLGKVELLLWNLLEIGEEETNHQFGPCCLMKRSYLAVTPCDTSEQDDLRHTRFSGTRSVQRNVNFFHDNKVLFKNAGFLGAIEVSVFSMGRSLDHHHAS</sequence>
<dbReference type="InterPro" id="IPR035892">
    <property type="entry name" value="C2_domain_sf"/>
</dbReference>
<accession>A0AAD7UB19</accession>
<organism evidence="3 4">
    <name type="scientific">Chrysophaeum taylorii</name>
    <dbReference type="NCBI Taxonomy" id="2483200"/>
    <lineage>
        <taxon>Eukaryota</taxon>
        <taxon>Sar</taxon>
        <taxon>Stramenopiles</taxon>
        <taxon>Ochrophyta</taxon>
        <taxon>Pelagophyceae</taxon>
        <taxon>Pelagomonadales</taxon>
        <taxon>Pelagomonadaceae</taxon>
        <taxon>Chrysophaeum</taxon>
    </lineage>
</organism>
<gene>
    <name evidence="3" type="ORF">CTAYLR_005242</name>
</gene>
<feature type="domain" description="Calponin-homology (CH)" evidence="2">
    <location>
        <begin position="218"/>
        <end position="322"/>
    </location>
</feature>
<dbReference type="InterPro" id="IPR036872">
    <property type="entry name" value="CH_dom_sf"/>
</dbReference>
<dbReference type="SMART" id="SM00239">
    <property type="entry name" value="C2"/>
    <property type="match status" value="1"/>
</dbReference>
<comment type="caution">
    <text evidence="3">The sequence shown here is derived from an EMBL/GenBank/DDBJ whole genome shotgun (WGS) entry which is preliminary data.</text>
</comment>
<dbReference type="EMBL" id="JAQMWT010000421">
    <property type="protein sequence ID" value="KAJ8601556.1"/>
    <property type="molecule type" value="Genomic_DNA"/>
</dbReference>
<dbReference type="CDD" id="cd00030">
    <property type="entry name" value="C2"/>
    <property type="match status" value="1"/>
</dbReference>
<protein>
    <recommendedName>
        <fullName evidence="5">C2 domain-containing protein</fullName>
    </recommendedName>
</protein>
<dbReference type="Gene3D" id="1.10.418.10">
    <property type="entry name" value="Calponin-like domain"/>
    <property type="match status" value="2"/>
</dbReference>
<dbReference type="Pfam" id="PF00168">
    <property type="entry name" value="C2"/>
    <property type="match status" value="1"/>
</dbReference>
<proteinExistence type="predicted"/>
<dbReference type="SMART" id="SM00033">
    <property type="entry name" value="CH"/>
    <property type="match status" value="2"/>
</dbReference>
<feature type="domain" description="C2" evidence="1">
    <location>
        <begin position="430"/>
        <end position="552"/>
    </location>
</feature>
<dbReference type="InterPro" id="IPR001715">
    <property type="entry name" value="CH_dom"/>
</dbReference>